<evidence type="ECO:0000313" key="2">
    <source>
        <dbReference type="Proteomes" id="UP000199656"/>
    </source>
</evidence>
<protein>
    <recommendedName>
        <fullName evidence="3">Glycolipid-binding domain-containing protein</fullName>
    </recommendedName>
</protein>
<keyword evidence="2" id="KW-1185">Reference proteome</keyword>
<dbReference type="RefSeq" id="WP_089761032.1">
    <property type="nucleotide sequence ID" value="NZ_BKAT01000025.1"/>
</dbReference>
<proteinExistence type="predicted"/>
<dbReference type="InterPro" id="IPR009467">
    <property type="entry name" value="Glycolipid-bd_prot_put"/>
</dbReference>
<dbReference type="Pfam" id="PF06475">
    <property type="entry name" value="Glycolipid_bind"/>
    <property type="match status" value="1"/>
</dbReference>
<name>A0A1H4B6A7_9BACT</name>
<sequence>MNPVIWQALEWPAIEYFRLYNSGQGMAAVGCINGVKEKQPFCIRYKVDLTSDWRTSAFHIREESVQAKELHLSSDLEGHWFDKDNNHIALFDNCMDIDISLTPFTNTLPVRRLQFNAHESKVLDMLYIKLPEFELQRVQQRYTRLAQHEYLYENVDNDFSARLPYDEFYIVKDYPGLFERINY</sequence>
<dbReference type="EMBL" id="FNRL01000007">
    <property type="protein sequence ID" value="SEA43815.1"/>
    <property type="molecule type" value="Genomic_DNA"/>
</dbReference>
<dbReference type="STRING" id="408074.SAMN05660909_01920"/>
<dbReference type="SUPFAM" id="SSF159275">
    <property type="entry name" value="PA1994-like"/>
    <property type="match status" value="1"/>
</dbReference>
<accession>A0A1H4B6A7</accession>
<gene>
    <name evidence="1" type="ORF">SAMN05660909_01920</name>
</gene>
<evidence type="ECO:0008006" key="3">
    <source>
        <dbReference type="Google" id="ProtNLM"/>
    </source>
</evidence>
<evidence type="ECO:0000313" key="1">
    <source>
        <dbReference type="EMBL" id="SEA43815.1"/>
    </source>
</evidence>
<dbReference type="AlphaFoldDB" id="A0A1H4B6A7"/>
<reference evidence="2" key="1">
    <citation type="submission" date="2016-10" db="EMBL/GenBank/DDBJ databases">
        <authorList>
            <person name="Varghese N."/>
            <person name="Submissions S."/>
        </authorList>
    </citation>
    <scope>NUCLEOTIDE SEQUENCE [LARGE SCALE GENOMIC DNA]</scope>
    <source>
        <strain evidence="2">DSM 23920</strain>
    </source>
</reference>
<dbReference type="OrthoDB" id="9814791at2"/>
<organism evidence="1 2">
    <name type="scientific">Chitinophaga terrae</name>
    <name type="common">ex Kim and Jung 2007</name>
    <dbReference type="NCBI Taxonomy" id="408074"/>
    <lineage>
        <taxon>Bacteria</taxon>
        <taxon>Pseudomonadati</taxon>
        <taxon>Bacteroidota</taxon>
        <taxon>Chitinophagia</taxon>
        <taxon>Chitinophagales</taxon>
        <taxon>Chitinophagaceae</taxon>
        <taxon>Chitinophaga</taxon>
    </lineage>
</organism>
<dbReference type="Proteomes" id="UP000199656">
    <property type="component" value="Unassembled WGS sequence"/>
</dbReference>